<dbReference type="PRINTS" id="PR00032">
    <property type="entry name" value="HTHARAC"/>
</dbReference>
<evidence type="ECO:0000256" key="3">
    <source>
        <dbReference type="ARBA" id="ARBA00023163"/>
    </source>
</evidence>
<keyword evidence="3" id="KW-0804">Transcription</keyword>
<comment type="caution">
    <text evidence="7">The sequence shown here is derived from an EMBL/GenBank/DDBJ whole genome shotgun (WGS) entry which is preliminary data.</text>
</comment>
<dbReference type="Proteomes" id="UP000718564">
    <property type="component" value="Unassembled WGS sequence"/>
</dbReference>
<evidence type="ECO:0000259" key="6">
    <source>
        <dbReference type="PROSITE" id="PS50110"/>
    </source>
</evidence>
<evidence type="ECO:0000313" key="7">
    <source>
        <dbReference type="EMBL" id="NMG19244.1"/>
    </source>
</evidence>
<dbReference type="RefSeq" id="WP_169154518.1">
    <property type="nucleotide sequence ID" value="NZ_CAWPJE010000412.1"/>
</dbReference>
<dbReference type="SMART" id="SM00342">
    <property type="entry name" value="HTH_ARAC"/>
    <property type="match status" value="1"/>
</dbReference>
<dbReference type="SMART" id="SM00448">
    <property type="entry name" value="REC"/>
    <property type="match status" value="1"/>
</dbReference>
<keyword evidence="4" id="KW-0597">Phosphoprotein</keyword>
<keyword evidence="1" id="KW-0805">Transcription regulation</keyword>
<proteinExistence type="predicted"/>
<dbReference type="PANTHER" id="PTHR43280">
    <property type="entry name" value="ARAC-FAMILY TRANSCRIPTIONAL REGULATOR"/>
    <property type="match status" value="1"/>
</dbReference>
<dbReference type="PANTHER" id="PTHR43280:SF2">
    <property type="entry name" value="HTH-TYPE TRANSCRIPTIONAL REGULATOR EXSA"/>
    <property type="match status" value="1"/>
</dbReference>
<dbReference type="InterPro" id="IPR011006">
    <property type="entry name" value="CheY-like_superfamily"/>
</dbReference>
<gene>
    <name evidence="7" type="ORF">DP116_07175</name>
</gene>
<protein>
    <submittedName>
        <fullName evidence="7">Response regulator</fullName>
    </submittedName>
</protein>
<organism evidence="7 8">
    <name type="scientific">Brasilonema bromeliae SPC951</name>
    <dbReference type="NCBI Taxonomy" id="385972"/>
    <lineage>
        <taxon>Bacteria</taxon>
        <taxon>Bacillati</taxon>
        <taxon>Cyanobacteriota</taxon>
        <taxon>Cyanophyceae</taxon>
        <taxon>Nostocales</taxon>
        <taxon>Scytonemataceae</taxon>
        <taxon>Brasilonema</taxon>
        <taxon>Bromeliae group (in: Brasilonema)</taxon>
    </lineage>
</organism>
<keyword evidence="2" id="KW-0238">DNA-binding</keyword>
<feature type="domain" description="HTH araC/xylS-type" evidence="5">
    <location>
        <begin position="167"/>
        <end position="265"/>
    </location>
</feature>
<dbReference type="PROSITE" id="PS50110">
    <property type="entry name" value="RESPONSE_REGULATORY"/>
    <property type="match status" value="1"/>
</dbReference>
<dbReference type="InterPro" id="IPR018062">
    <property type="entry name" value="HTH_AraC-typ_CS"/>
</dbReference>
<evidence type="ECO:0000259" key="5">
    <source>
        <dbReference type="PROSITE" id="PS01124"/>
    </source>
</evidence>
<name>A0ABX1P4G4_9CYAN</name>
<dbReference type="InterPro" id="IPR001789">
    <property type="entry name" value="Sig_transdc_resp-reg_receiver"/>
</dbReference>
<dbReference type="EMBL" id="QMEB01000037">
    <property type="protein sequence ID" value="NMG19244.1"/>
    <property type="molecule type" value="Genomic_DNA"/>
</dbReference>
<dbReference type="Pfam" id="PF00072">
    <property type="entry name" value="Response_reg"/>
    <property type="match status" value="1"/>
</dbReference>
<dbReference type="Pfam" id="PF12833">
    <property type="entry name" value="HTH_18"/>
    <property type="match status" value="1"/>
</dbReference>
<dbReference type="PROSITE" id="PS01124">
    <property type="entry name" value="HTH_ARAC_FAMILY_2"/>
    <property type="match status" value="1"/>
</dbReference>
<dbReference type="SUPFAM" id="SSF52172">
    <property type="entry name" value="CheY-like"/>
    <property type="match status" value="1"/>
</dbReference>
<dbReference type="SUPFAM" id="SSF46689">
    <property type="entry name" value="Homeodomain-like"/>
    <property type="match status" value="2"/>
</dbReference>
<evidence type="ECO:0000256" key="2">
    <source>
        <dbReference type="ARBA" id="ARBA00023125"/>
    </source>
</evidence>
<evidence type="ECO:0000256" key="4">
    <source>
        <dbReference type="PROSITE-ProRule" id="PRU00169"/>
    </source>
</evidence>
<dbReference type="PROSITE" id="PS00041">
    <property type="entry name" value="HTH_ARAC_FAMILY_1"/>
    <property type="match status" value="1"/>
</dbReference>
<dbReference type="Gene3D" id="1.10.10.60">
    <property type="entry name" value="Homeodomain-like"/>
    <property type="match status" value="2"/>
</dbReference>
<accession>A0ABX1P4G4</accession>
<evidence type="ECO:0000256" key="1">
    <source>
        <dbReference type="ARBA" id="ARBA00023015"/>
    </source>
</evidence>
<evidence type="ECO:0000313" key="8">
    <source>
        <dbReference type="Proteomes" id="UP000718564"/>
    </source>
</evidence>
<dbReference type="InterPro" id="IPR009057">
    <property type="entry name" value="Homeodomain-like_sf"/>
</dbReference>
<dbReference type="InterPro" id="IPR018060">
    <property type="entry name" value="HTH_AraC"/>
</dbReference>
<feature type="domain" description="Response regulatory" evidence="6">
    <location>
        <begin position="8"/>
        <end position="124"/>
    </location>
</feature>
<keyword evidence="8" id="KW-1185">Reference proteome</keyword>
<dbReference type="InterPro" id="IPR020449">
    <property type="entry name" value="Tscrpt_reg_AraC-type_HTH"/>
</dbReference>
<sequence>MINKSSQKILIIEDNAMSRKIFLDGLEAEGFDTIGAENGTIGIQKAQEHLPDLVICDIMMPDMDGFGVLRMLRQDPVTAIIPFIFLTGSASNESLRKGMELGADDYLTKPCTVQQLLRAIAVRLEKQVKIMQYWYTACCQNFSAPVAPDTASSVDSESIFPSVPQLKEVFDYIEANYDQGITLCDVAEAVGYSSAYLTNRVGKITGETVNNWIVKRRMSAARSLLQDTNQTIEQIALALGYQNACHFSRQFRQHHGIPPQTWRKEHQLIRNSKVGDYKTSLNLSQS</sequence>
<reference evidence="7 8" key="1">
    <citation type="submission" date="2018-06" db="EMBL/GenBank/DDBJ databases">
        <title>Comparative genomics of Brasilonema spp. strains.</title>
        <authorList>
            <person name="Alvarenga D.O."/>
            <person name="Fiore M.F."/>
            <person name="Varani A.M."/>
        </authorList>
    </citation>
    <scope>NUCLEOTIDE SEQUENCE [LARGE SCALE GENOMIC DNA]</scope>
    <source>
        <strain evidence="7 8">SPC951</strain>
    </source>
</reference>
<feature type="modified residue" description="4-aspartylphosphate" evidence="4">
    <location>
        <position position="57"/>
    </location>
</feature>
<dbReference type="Gene3D" id="3.40.50.2300">
    <property type="match status" value="1"/>
</dbReference>